<reference evidence="1 2" key="1">
    <citation type="submission" date="2019-11" db="EMBL/GenBank/DDBJ databases">
        <title>Description of Pedobacter sp. LMG 31462T.</title>
        <authorList>
            <person name="Carlier A."/>
            <person name="Qi S."/>
            <person name="Vandamme P."/>
        </authorList>
    </citation>
    <scope>NUCLEOTIDE SEQUENCE [LARGE SCALE GENOMIC DNA]</scope>
    <source>
        <strain evidence="1 2">LMG 31462</strain>
    </source>
</reference>
<dbReference type="Proteomes" id="UP000636110">
    <property type="component" value="Unassembled WGS sequence"/>
</dbReference>
<proteinExistence type="predicted"/>
<comment type="caution">
    <text evidence="1">The sequence shown here is derived from an EMBL/GenBank/DDBJ whole genome shotgun (WGS) entry which is preliminary data.</text>
</comment>
<organism evidence="1 2">
    <name type="scientific">Pedobacter gandavensis</name>
    <dbReference type="NCBI Taxonomy" id="2679963"/>
    <lineage>
        <taxon>Bacteria</taxon>
        <taxon>Pseudomonadati</taxon>
        <taxon>Bacteroidota</taxon>
        <taxon>Sphingobacteriia</taxon>
        <taxon>Sphingobacteriales</taxon>
        <taxon>Sphingobacteriaceae</taxon>
        <taxon>Pedobacter</taxon>
    </lineage>
</organism>
<gene>
    <name evidence="1" type="ORF">GM920_07155</name>
</gene>
<accession>A0ABR6ETV0</accession>
<evidence type="ECO:0000313" key="2">
    <source>
        <dbReference type="Proteomes" id="UP000636110"/>
    </source>
</evidence>
<dbReference type="RefSeq" id="WP_182954903.1">
    <property type="nucleotide sequence ID" value="NZ_WNXC01000001.1"/>
</dbReference>
<sequence length="125" mass="14405">MIPLKGKQWNYTNSLIPICNRIPSVINYGIQNISGKCNFDNLYAREVKAQYNSNLTYTFAAAFCKYLIDQYGLEYFYKLYYDQEITTDNFMQKVTAITGKTEQQIKNGVEGIILGNTPQTTKKSR</sequence>
<dbReference type="EMBL" id="WNXC01000001">
    <property type="protein sequence ID" value="MBB2148686.1"/>
    <property type="molecule type" value="Genomic_DNA"/>
</dbReference>
<keyword evidence="2" id="KW-1185">Reference proteome</keyword>
<protein>
    <submittedName>
        <fullName evidence="1">Uncharacterized protein</fullName>
    </submittedName>
</protein>
<name>A0ABR6ETV0_9SPHI</name>
<evidence type="ECO:0000313" key="1">
    <source>
        <dbReference type="EMBL" id="MBB2148686.1"/>
    </source>
</evidence>